<organism evidence="1 2">
    <name type="scientific">Crucibulum laeve</name>
    <dbReference type="NCBI Taxonomy" id="68775"/>
    <lineage>
        <taxon>Eukaryota</taxon>
        <taxon>Fungi</taxon>
        <taxon>Dikarya</taxon>
        <taxon>Basidiomycota</taxon>
        <taxon>Agaricomycotina</taxon>
        <taxon>Agaricomycetes</taxon>
        <taxon>Agaricomycetidae</taxon>
        <taxon>Agaricales</taxon>
        <taxon>Agaricineae</taxon>
        <taxon>Nidulariaceae</taxon>
        <taxon>Crucibulum</taxon>
    </lineage>
</organism>
<protein>
    <submittedName>
        <fullName evidence="1">Uncharacterized protein</fullName>
    </submittedName>
</protein>
<dbReference type="EMBL" id="ML213605">
    <property type="protein sequence ID" value="TFK37969.1"/>
    <property type="molecule type" value="Genomic_DNA"/>
</dbReference>
<sequence>MSNKTSTIRRFRSHFNCQREREDYVITIIDPDGRAIMQGKIGESMPYTLSPCIHTFNLIDSNGKLQQHQSIRTCKTQRYIDSCLCLWPLNFEAGTSSSSAPPISPPYLFTSSPWVHCRGSVPRIKRRMEDSEIWSSTCISEKRARVDSDISNICRPMVPMWSRRRQKFQRVRGIVL</sequence>
<reference evidence="1 2" key="1">
    <citation type="journal article" date="2019" name="Nat. Ecol. Evol.">
        <title>Megaphylogeny resolves global patterns of mushroom evolution.</title>
        <authorList>
            <person name="Varga T."/>
            <person name="Krizsan K."/>
            <person name="Foldi C."/>
            <person name="Dima B."/>
            <person name="Sanchez-Garcia M."/>
            <person name="Sanchez-Ramirez S."/>
            <person name="Szollosi G.J."/>
            <person name="Szarkandi J.G."/>
            <person name="Papp V."/>
            <person name="Albert L."/>
            <person name="Andreopoulos W."/>
            <person name="Angelini C."/>
            <person name="Antonin V."/>
            <person name="Barry K.W."/>
            <person name="Bougher N.L."/>
            <person name="Buchanan P."/>
            <person name="Buyck B."/>
            <person name="Bense V."/>
            <person name="Catcheside P."/>
            <person name="Chovatia M."/>
            <person name="Cooper J."/>
            <person name="Damon W."/>
            <person name="Desjardin D."/>
            <person name="Finy P."/>
            <person name="Geml J."/>
            <person name="Haridas S."/>
            <person name="Hughes K."/>
            <person name="Justo A."/>
            <person name="Karasinski D."/>
            <person name="Kautmanova I."/>
            <person name="Kiss B."/>
            <person name="Kocsube S."/>
            <person name="Kotiranta H."/>
            <person name="LaButti K.M."/>
            <person name="Lechner B.E."/>
            <person name="Liimatainen K."/>
            <person name="Lipzen A."/>
            <person name="Lukacs Z."/>
            <person name="Mihaltcheva S."/>
            <person name="Morgado L.N."/>
            <person name="Niskanen T."/>
            <person name="Noordeloos M.E."/>
            <person name="Ohm R.A."/>
            <person name="Ortiz-Santana B."/>
            <person name="Ovrebo C."/>
            <person name="Racz N."/>
            <person name="Riley R."/>
            <person name="Savchenko A."/>
            <person name="Shiryaev A."/>
            <person name="Soop K."/>
            <person name="Spirin V."/>
            <person name="Szebenyi C."/>
            <person name="Tomsovsky M."/>
            <person name="Tulloss R.E."/>
            <person name="Uehling J."/>
            <person name="Grigoriev I.V."/>
            <person name="Vagvolgyi C."/>
            <person name="Papp T."/>
            <person name="Martin F.M."/>
            <person name="Miettinen O."/>
            <person name="Hibbett D.S."/>
            <person name="Nagy L.G."/>
        </authorList>
    </citation>
    <scope>NUCLEOTIDE SEQUENCE [LARGE SCALE GENOMIC DNA]</scope>
    <source>
        <strain evidence="1 2">CBS 166.37</strain>
    </source>
</reference>
<evidence type="ECO:0000313" key="2">
    <source>
        <dbReference type="Proteomes" id="UP000308652"/>
    </source>
</evidence>
<name>A0A5C3LXK4_9AGAR</name>
<proteinExistence type="predicted"/>
<keyword evidence="2" id="KW-1185">Reference proteome</keyword>
<evidence type="ECO:0000313" key="1">
    <source>
        <dbReference type="EMBL" id="TFK37969.1"/>
    </source>
</evidence>
<dbReference type="AlphaFoldDB" id="A0A5C3LXK4"/>
<dbReference type="Proteomes" id="UP000308652">
    <property type="component" value="Unassembled WGS sequence"/>
</dbReference>
<accession>A0A5C3LXK4</accession>
<gene>
    <name evidence="1" type="ORF">BDQ12DRAFT_684427</name>
</gene>